<dbReference type="SMART" id="SM00487">
    <property type="entry name" value="DEXDc"/>
    <property type="match status" value="1"/>
</dbReference>
<evidence type="ECO:0000256" key="4">
    <source>
        <dbReference type="ARBA" id="ARBA00022806"/>
    </source>
</evidence>
<protein>
    <recommendedName>
        <fullName evidence="1">RNA helicase</fullName>
        <ecNumber evidence="1">3.6.4.13</ecNumber>
    </recommendedName>
</protein>
<feature type="compositionally biased region" description="Low complexity" evidence="8">
    <location>
        <begin position="32"/>
        <end position="41"/>
    </location>
</feature>
<feature type="compositionally biased region" description="Basic and acidic residues" evidence="8">
    <location>
        <begin position="719"/>
        <end position="733"/>
    </location>
</feature>
<dbReference type="PROSITE" id="PS00690">
    <property type="entry name" value="DEAH_ATP_HELICASE"/>
    <property type="match status" value="1"/>
</dbReference>
<dbReference type="InterPro" id="IPR048333">
    <property type="entry name" value="HA2_WH"/>
</dbReference>
<keyword evidence="2" id="KW-0547">Nucleotide-binding</keyword>
<dbReference type="GO" id="GO:0005524">
    <property type="term" value="F:ATP binding"/>
    <property type="evidence" value="ECO:0007669"/>
    <property type="project" value="UniProtKB-KW"/>
</dbReference>
<dbReference type="AlphaFoldDB" id="A0A061S817"/>
<dbReference type="FunFam" id="1.20.120.1080:FF:000002">
    <property type="entry name" value="Putative ATP-dependent RNA helicase DHX36"/>
    <property type="match status" value="1"/>
</dbReference>
<keyword evidence="4 11" id="KW-0347">Helicase</keyword>
<dbReference type="Pfam" id="PF00271">
    <property type="entry name" value="Helicase_C"/>
    <property type="match status" value="1"/>
</dbReference>
<evidence type="ECO:0000256" key="1">
    <source>
        <dbReference type="ARBA" id="ARBA00012552"/>
    </source>
</evidence>
<gene>
    <name evidence="11" type="primary">RHAU</name>
    <name evidence="11" type="ORF">TSPGSL018_13938</name>
</gene>
<dbReference type="FunFam" id="3.40.50.300:FF:000480">
    <property type="entry name" value="DExH-box ATP-dependent RNA helicase DExH3"/>
    <property type="match status" value="1"/>
</dbReference>
<feature type="region of interest" description="Disordered" evidence="8">
    <location>
        <begin position="1"/>
        <end position="52"/>
    </location>
</feature>
<dbReference type="InterPro" id="IPR007502">
    <property type="entry name" value="Helicase-assoc_dom"/>
</dbReference>
<dbReference type="Pfam" id="PF21010">
    <property type="entry name" value="HA2_C"/>
    <property type="match status" value="1"/>
</dbReference>
<dbReference type="InterPro" id="IPR014001">
    <property type="entry name" value="Helicase_ATP-bd"/>
</dbReference>
<feature type="region of interest" description="Disordered" evidence="8">
    <location>
        <begin position="707"/>
        <end position="733"/>
    </location>
</feature>
<keyword evidence="6" id="KW-0694">RNA-binding</keyword>
<dbReference type="EC" id="3.6.4.13" evidence="1"/>
<dbReference type="PANTHER" id="PTHR18934">
    <property type="entry name" value="ATP-DEPENDENT RNA HELICASE"/>
    <property type="match status" value="1"/>
</dbReference>
<evidence type="ECO:0000259" key="10">
    <source>
        <dbReference type="PROSITE" id="PS51194"/>
    </source>
</evidence>
<dbReference type="PROSITE" id="PS51194">
    <property type="entry name" value="HELICASE_CTER"/>
    <property type="match status" value="1"/>
</dbReference>
<dbReference type="InterPro" id="IPR027417">
    <property type="entry name" value="P-loop_NTPase"/>
</dbReference>
<dbReference type="Pfam" id="PF04408">
    <property type="entry name" value="WHD_HA2"/>
    <property type="match status" value="1"/>
</dbReference>
<sequence length="900" mass="98278">MHRESAVPEPAAKKPAVGPDRRGSAAGADPWGAEPGGSSAPAEPPGLPSPATAALSERLRLEQERALSTPKVQRMAEFRKKLPAFGKKAELVAAVASSQVVVVSGETGCGKTTQLPQFILEEEIAAGRGAACGIICTQPRRISAISVAQRVADERGEELGRMVGYQIRLESRRSDDTRLLFCTSGVVLRRLAGDPLLRGVSHIVVDEIHERGMNEDFLLIILRDLLPRRPDLRVVLMSATLNADLFCGYFGGCPRLHIPGFTFPVEELFLEDFLDLTRHEIAPPDQSGGRGGGPSSRARGGRGRLREAAPPQDPGGGTLGWVFRAEDYPNAHPSTCRSLAAWQQANSKGDAKLDLDLVAAVVTHICRNEPEGAILVFMTGWDDISKLHDQLKARPLTGDPSRCLLLPLHGSMPTVNQQAIFSRPPQGVRKVILSTNIAETSITIDDIVYVVNGGKTKEKNYDPLNNLATLLPAWTSKAAARQRRGRAGRVQAGKCFHLLPRAMHDRHLLDHQEPELLRTPLEELCLQIKALRLGRVEAFLGRALQPPDQKAVHNAVDLLFTIGALSGDEELTPLGEHLAHLPVDPRIGKMMIMGAIFGCLEPVLIIAAGMAHRDPFVLPLEKKAEADRMKKDFAAGSRSDHIAILHAFQGWRRAFEAGGFSAARNYCWRSFLAPNTMQMMQEMVLQFAYLLDDIGFLSGGAHRGHLSSATGDSGEYDGEEQHPRQKSGSRDSLKTRIASLSKNQSNTELLRAVLCAGMFPAVASIKRRGKFNVFNTREDGKVEPHPSSVNSPMDLYPHRWLVYNDKVKTSGIYMRCSTMIPDYALLLLGGQLSQNSGKITMLEGWMAFSADQRVTELILGLRNRLDSLLAAKVNKPGLDVMEEGGPIVEAVIQLLESTAR</sequence>
<dbReference type="InterPro" id="IPR002464">
    <property type="entry name" value="DNA/RNA_helicase_DEAH_CS"/>
</dbReference>
<dbReference type="EMBL" id="GBEZ01006472">
    <property type="protein sequence ID" value="JAC78931.1"/>
    <property type="molecule type" value="Transcribed_RNA"/>
</dbReference>
<evidence type="ECO:0000313" key="11">
    <source>
        <dbReference type="EMBL" id="JAC78931.1"/>
    </source>
</evidence>
<name>A0A061S817_9CHLO</name>
<dbReference type="InterPro" id="IPR011545">
    <property type="entry name" value="DEAD/DEAH_box_helicase_dom"/>
</dbReference>
<keyword evidence="5" id="KW-0067">ATP-binding</keyword>
<dbReference type="GO" id="GO:0016787">
    <property type="term" value="F:hydrolase activity"/>
    <property type="evidence" value="ECO:0007669"/>
    <property type="project" value="UniProtKB-KW"/>
</dbReference>
<dbReference type="Pfam" id="PF26026">
    <property type="entry name" value="RNA_hel_CTD"/>
    <property type="match status" value="1"/>
</dbReference>
<evidence type="ECO:0000256" key="3">
    <source>
        <dbReference type="ARBA" id="ARBA00022801"/>
    </source>
</evidence>
<evidence type="ECO:0000259" key="9">
    <source>
        <dbReference type="PROSITE" id="PS51192"/>
    </source>
</evidence>
<feature type="domain" description="Helicase ATP-binding" evidence="9">
    <location>
        <begin position="92"/>
        <end position="259"/>
    </location>
</feature>
<dbReference type="GO" id="GO:0003723">
    <property type="term" value="F:RNA binding"/>
    <property type="evidence" value="ECO:0007669"/>
    <property type="project" value="UniProtKB-KW"/>
</dbReference>
<proteinExistence type="inferred from homology"/>
<dbReference type="Pfam" id="PF07717">
    <property type="entry name" value="OB_NTP_bind"/>
    <property type="match status" value="1"/>
</dbReference>
<reference evidence="11" key="1">
    <citation type="submission" date="2014-05" db="EMBL/GenBank/DDBJ databases">
        <title>The transcriptome of the halophilic microalga Tetraselmis sp. GSL018 isolated from the Great Salt Lake, Utah.</title>
        <authorList>
            <person name="Jinkerson R.E."/>
            <person name="D'Adamo S."/>
            <person name="Posewitz M.C."/>
        </authorList>
    </citation>
    <scope>NUCLEOTIDE SEQUENCE</scope>
    <source>
        <strain evidence="11">GSL018</strain>
    </source>
</reference>
<dbReference type="GO" id="GO:0003724">
    <property type="term" value="F:RNA helicase activity"/>
    <property type="evidence" value="ECO:0007669"/>
    <property type="project" value="UniProtKB-EC"/>
</dbReference>
<feature type="domain" description="Helicase C-terminal" evidence="10">
    <location>
        <begin position="361"/>
        <end position="532"/>
    </location>
</feature>
<evidence type="ECO:0000256" key="7">
    <source>
        <dbReference type="ARBA" id="ARBA00060772"/>
    </source>
</evidence>
<evidence type="ECO:0000256" key="5">
    <source>
        <dbReference type="ARBA" id="ARBA00022840"/>
    </source>
</evidence>
<dbReference type="InterPro" id="IPR001650">
    <property type="entry name" value="Helicase_C-like"/>
</dbReference>
<dbReference type="CDD" id="cd17917">
    <property type="entry name" value="DEXHc_RHA-like"/>
    <property type="match status" value="1"/>
</dbReference>
<dbReference type="PROSITE" id="PS51192">
    <property type="entry name" value="HELICASE_ATP_BIND_1"/>
    <property type="match status" value="1"/>
</dbReference>
<dbReference type="FunFam" id="3.40.50.300:FF:000526">
    <property type="entry name" value="DExH-box ATP-dependent RNA helicase DExH3"/>
    <property type="match status" value="1"/>
</dbReference>
<dbReference type="PANTHER" id="PTHR18934:SF237">
    <property type="entry name" value="ATP-DEPENDENT DNA_RNA HELICASE DHX36"/>
    <property type="match status" value="1"/>
</dbReference>
<accession>A0A061S817</accession>
<comment type="similarity">
    <text evidence="7">Belongs to the DExH box helicase family.</text>
</comment>
<keyword evidence="3" id="KW-0378">Hydrolase</keyword>
<dbReference type="SMART" id="SM00490">
    <property type="entry name" value="HELICc"/>
    <property type="match status" value="1"/>
</dbReference>
<dbReference type="SUPFAM" id="SSF52540">
    <property type="entry name" value="P-loop containing nucleoside triphosphate hydrolases"/>
    <property type="match status" value="1"/>
</dbReference>
<evidence type="ECO:0000256" key="2">
    <source>
        <dbReference type="ARBA" id="ARBA00022741"/>
    </source>
</evidence>
<organism evidence="11">
    <name type="scientific">Tetraselmis sp. GSL018</name>
    <dbReference type="NCBI Taxonomy" id="582737"/>
    <lineage>
        <taxon>Eukaryota</taxon>
        <taxon>Viridiplantae</taxon>
        <taxon>Chlorophyta</taxon>
        <taxon>core chlorophytes</taxon>
        <taxon>Chlorodendrophyceae</taxon>
        <taxon>Chlorodendrales</taxon>
        <taxon>Chlorodendraceae</taxon>
        <taxon>Tetraselmis</taxon>
    </lineage>
</organism>
<dbReference type="Gene3D" id="1.20.120.1080">
    <property type="match status" value="1"/>
</dbReference>
<dbReference type="InterPro" id="IPR059023">
    <property type="entry name" value="RNA_hel_CTD"/>
</dbReference>
<evidence type="ECO:0000256" key="6">
    <source>
        <dbReference type="ARBA" id="ARBA00022884"/>
    </source>
</evidence>
<dbReference type="Pfam" id="PF00270">
    <property type="entry name" value="DEAD"/>
    <property type="match status" value="1"/>
</dbReference>
<dbReference type="GO" id="GO:0005634">
    <property type="term" value="C:nucleus"/>
    <property type="evidence" value="ECO:0007669"/>
    <property type="project" value="TreeGrafter"/>
</dbReference>
<evidence type="ECO:0000256" key="8">
    <source>
        <dbReference type="SAM" id="MobiDB-lite"/>
    </source>
</evidence>
<feature type="compositionally biased region" description="Low complexity" evidence="8">
    <location>
        <begin position="7"/>
        <end position="18"/>
    </location>
</feature>
<dbReference type="SMART" id="SM00847">
    <property type="entry name" value="HA2"/>
    <property type="match status" value="1"/>
</dbReference>
<feature type="region of interest" description="Disordered" evidence="8">
    <location>
        <begin position="281"/>
        <end position="317"/>
    </location>
</feature>
<dbReference type="CDD" id="cd18791">
    <property type="entry name" value="SF2_C_RHA"/>
    <property type="match status" value="1"/>
</dbReference>
<dbReference type="Gene3D" id="3.40.50.300">
    <property type="entry name" value="P-loop containing nucleotide triphosphate hydrolases"/>
    <property type="match status" value="2"/>
</dbReference>
<dbReference type="InterPro" id="IPR011709">
    <property type="entry name" value="DEAD-box_helicase_OB_fold"/>
</dbReference>